<sequence length="127" mass="13362">MILAVISALVSYILLLYLLPRVLSALGFGSNPNAILPQESIYAAVGIVALEAVSALFSTTRIRGAFMVGLGLLGYLFIVSAFKSGIIATHTPTYLVSVNIGFVVTIMKILALLEAARGCVTLMADNT</sequence>
<feature type="transmembrane region" description="Helical" evidence="1">
    <location>
        <begin position="94"/>
        <end position="113"/>
    </location>
</feature>
<feature type="transmembrane region" description="Helical" evidence="1">
    <location>
        <begin position="40"/>
        <end position="57"/>
    </location>
</feature>
<keyword evidence="1" id="KW-0472">Membrane</keyword>
<evidence type="ECO:0000256" key="1">
    <source>
        <dbReference type="SAM" id="Phobius"/>
    </source>
</evidence>
<organism evidence="2 3">
    <name type="scientific">Candidatus Marsarchaeota G2 archaeon OSP_D</name>
    <dbReference type="NCBI Taxonomy" id="1978157"/>
    <lineage>
        <taxon>Archaea</taxon>
        <taxon>Candidatus Marsarchaeota</taxon>
        <taxon>Candidatus Marsarchaeota group 2</taxon>
    </lineage>
</organism>
<evidence type="ECO:0000313" key="2">
    <source>
        <dbReference type="EMBL" id="PSN92205.1"/>
    </source>
</evidence>
<feature type="transmembrane region" description="Helical" evidence="1">
    <location>
        <begin position="64"/>
        <end position="82"/>
    </location>
</feature>
<evidence type="ECO:0000313" key="3">
    <source>
        <dbReference type="Proteomes" id="UP000240322"/>
    </source>
</evidence>
<reference evidence="2 3" key="1">
    <citation type="submission" date="2017-04" db="EMBL/GenBank/DDBJ databases">
        <title>Novel microbial lineages endemic to geothermal iron-oxide mats fill important gaps in the evolutionary history of Archaea.</title>
        <authorList>
            <person name="Jay Z.J."/>
            <person name="Beam J.P."/>
            <person name="Dlakic M."/>
            <person name="Rusch D.B."/>
            <person name="Kozubal M.A."/>
            <person name="Inskeep W.P."/>
        </authorList>
    </citation>
    <scope>NUCLEOTIDE SEQUENCE [LARGE SCALE GENOMIC DNA]</scope>
    <source>
        <strain evidence="2">OSP_D</strain>
    </source>
</reference>
<name>A0A2R6B0R7_9ARCH</name>
<keyword evidence="1" id="KW-1133">Transmembrane helix</keyword>
<accession>A0A2R6B0R7</accession>
<keyword evidence="1" id="KW-0812">Transmembrane</keyword>
<comment type="caution">
    <text evidence="2">The sequence shown here is derived from an EMBL/GenBank/DDBJ whole genome shotgun (WGS) entry which is preliminary data.</text>
</comment>
<proteinExistence type="predicted"/>
<dbReference type="EMBL" id="NEXE01000008">
    <property type="protein sequence ID" value="PSN92205.1"/>
    <property type="molecule type" value="Genomic_DNA"/>
</dbReference>
<protein>
    <submittedName>
        <fullName evidence="2">Uncharacterized protein</fullName>
    </submittedName>
</protein>
<dbReference type="Proteomes" id="UP000240322">
    <property type="component" value="Unassembled WGS sequence"/>
</dbReference>
<gene>
    <name evidence="2" type="ORF">B9Q03_01865</name>
</gene>
<dbReference type="AlphaFoldDB" id="A0A2R6B0R7"/>